<dbReference type="GO" id="GO:0033565">
    <property type="term" value="C:ESCRT-0 complex"/>
    <property type="evidence" value="ECO:0007669"/>
    <property type="project" value="TreeGrafter"/>
</dbReference>
<dbReference type="GeneID" id="25988451"/>
<accession>J4U7U7</accession>
<feature type="compositionally biased region" description="Polar residues" evidence="5">
    <location>
        <begin position="144"/>
        <end position="154"/>
    </location>
</feature>
<dbReference type="KEGG" id="tasa:A1Q1_04939"/>
<keyword evidence="1" id="KW-0479">Metal-binding</keyword>
<reference evidence="7 8" key="1">
    <citation type="journal article" date="2012" name="Eukaryot. Cell">
        <title>Draft genome sequence of CBS 2479, the standard type strain of Trichosporon asahii.</title>
        <authorList>
            <person name="Yang R.Y."/>
            <person name="Li H.T."/>
            <person name="Zhu H."/>
            <person name="Zhou G.P."/>
            <person name="Wang M."/>
            <person name="Wang L."/>
        </authorList>
    </citation>
    <scope>NUCLEOTIDE SEQUENCE [LARGE SCALE GENOMIC DNA]</scope>
    <source>
        <strain evidence="8">ATCC 90039 / CBS 2479 / JCM 2466 / KCTC 7840 / NCYC 2677 / UAMH 7654</strain>
    </source>
</reference>
<feature type="compositionally biased region" description="Polar residues" evidence="5">
    <location>
        <begin position="168"/>
        <end position="179"/>
    </location>
</feature>
<dbReference type="PANTHER" id="PTHR47794:SF1">
    <property type="entry name" value="VACUOLAR PROTEIN SORTING-ASSOCIATED PROTEIN 27"/>
    <property type="match status" value="1"/>
</dbReference>
<keyword evidence="2 4" id="KW-0863">Zinc-finger</keyword>
<dbReference type="VEuPathDB" id="FungiDB:A1Q1_04939"/>
<dbReference type="EMBL" id="ALBS01000291">
    <property type="protein sequence ID" value="EJT46450.1"/>
    <property type="molecule type" value="Genomic_DNA"/>
</dbReference>
<dbReference type="PROSITE" id="PS50178">
    <property type="entry name" value="ZF_FYVE"/>
    <property type="match status" value="1"/>
</dbReference>
<dbReference type="CDD" id="cd15760">
    <property type="entry name" value="FYVE_scVPS27p_like"/>
    <property type="match status" value="1"/>
</dbReference>
<evidence type="ECO:0000313" key="8">
    <source>
        <dbReference type="Proteomes" id="UP000002748"/>
    </source>
</evidence>
<feature type="compositionally biased region" description="Polar residues" evidence="5">
    <location>
        <begin position="271"/>
        <end position="288"/>
    </location>
</feature>
<evidence type="ECO:0000313" key="7">
    <source>
        <dbReference type="EMBL" id="EJT46450.1"/>
    </source>
</evidence>
<feature type="domain" description="FYVE-type" evidence="6">
    <location>
        <begin position="74"/>
        <end position="135"/>
    </location>
</feature>
<evidence type="ECO:0000256" key="1">
    <source>
        <dbReference type="ARBA" id="ARBA00022723"/>
    </source>
</evidence>
<dbReference type="Gene3D" id="3.30.40.10">
    <property type="entry name" value="Zinc/RING finger domain, C3HC4 (zinc finger)"/>
    <property type="match status" value="1"/>
</dbReference>
<protein>
    <recommendedName>
        <fullName evidence="6">FYVE-type domain-containing protein</fullName>
    </recommendedName>
</protein>
<dbReference type="InterPro" id="IPR017455">
    <property type="entry name" value="Znf_FYVE-rel"/>
</dbReference>
<dbReference type="GO" id="GO:0006623">
    <property type="term" value="P:protein targeting to vacuole"/>
    <property type="evidence" value="ECO:0007669"/>
    <property type="project" value="TreeGrafter"/>
</dbReference>
<evidence type="ECO:0000259" key="6">
    <source>
        <dbReference type="PROSITE" id="PS50178"/>
    </source>
</evidence>
<dbReference type="RefSeq" id="XP_014177221.1">
    <property type="nucleotide sequence ID" value="XM_014321746.1"/>
</dbReference>
<proteinExistence type="predicted"/>
<gene>
    <name evidence="7" type="ORF">A1Q1_04939</name>
</gene>
<dbReference type="InterPro" id="IPR013083">
    <property type="entry name" value="Znf_RING/FYVE/PHD"/>
</dbReference>
<dbReference type="Proteomes" id="UP000002748">
    <property type="component" value="Unassembled WGS sequence"/>
</dbReference>
<organism evidence="7 8">
    <name type="scientific">Trichosporon asahii var. asahii (strain ATCC 90039 / CBS 2479 / JCM 2466 / KCTC 7840 / NBRC 103889/ NCYC 2677 / UAMH 7654)</name>
    <name type="common">Yeast</name>
    <dbReference type="NCBI Taxonomy" id="1186058"/>
    <lineage>
        <taxon>Eukaryota</taxon>
        <taxon>Fungi</taxon>
        <taxon>Dikarya</taxon>
        <taxon>Basidiomycota</taxon>
        <taxon>Agaricomycotina</taxon>
        <taxon>Tremellomycetes</taxon>
        <taxon>Trichosporonales</taxon>
        <taxon>Trichosporonaceae</taxon>
        <taxon>Trichosporon</taxon>
    </lineage>
</organism>
<comment type="caution">
    <text evidence="7">The sequence shown here is derived from an EMBL/GenBank/DDBJ whole genome shotgun (WGS) entry which is preliminary data.</text>
</comment>
<dbReference type="SUPFAM" id="SSF57903">
    <property type="entry name" value="FYVE/PHD zinc finger"/>
    <property type="match status" value="1"/>
</dbReference>
<dbReference type="InterPro" id="IPR011011">
    <property type="entry name" value="Znf_FYVE_PHD"/>
</dbReference>
<sequence length="299" mass="32689">MLSGHAGASLLHLNRPTQLNAPTAPPRLEVVVNDDEPVTDGPSQVALQPSLPVAKPKSEWQLDEESALCNHPFCSTMFGSTTLSLGPRRHHCRRCGLIFCNTHSSRRLPLNAVNSKGALAVQNLRVCDGCYAEDDAERRASDATTPSLTSSVTSAPDADLVSPRPSFHRSQSQPTISELQTPLAPIEDWMDRSGILSLYPLAVQASHSRRSPTTARAAAPLFAPSLKERRYVQEKELERLFLRQKRNARPFWAHSTNASDAESDAEGGGSLASSWSKDEVQSTGTRTPLQERALDWSTF</sequence>
<dbReference type="HOGENOM" id="CLU_1058408_0_0_1"/>
<evidence type="ECO:0000256" key="4">
    <source>
        <dbReference type="PROSITE-ProRule" id="PRU00091"/>
    </source>
</evidence>
<name>J4U7U7_TRIAS</name>
<dbReference type="AlphaFoldDB" id="J4U7U7"/>
<dbReference type="GO" id="GO:0032266">
    <property type="term" value="F:phosphatidylinositol-3-phosphate binding"/>
    <property type="evidence" value="ECO:0007669"/>
    <property type="project" value="TreeGrafter"/>
</dbReference>
<keyword evidence="3" id="KW-0862">Zinc</keyword>
<dbReference type="OrthoDB" id="660555at2759"/>
<dbReference type="Pfam" id="PF01363">
    <property type="entry name" value="FYVE"/>
    <property type="match status" value="1"/>
</dbReference>
<evidence type="ECO:0000256" key="5">
    <source>
        <dbReference type="SAM" id="MobiDB-lite"/>
    </source>
</evidence>
<feature type="region of interest" description="Disordered" evidence="5">
    <location>
        <begin position="253"/>
        <end position="299"/>
    </location>
</feature>
<dbReference type="InterPro" id="IPR000306">
    <property type="entry name" value="Znf_FYVE"/>
</dbReference>
<dbReference type="GO" id="GO:0043328">
    <property type="term" value="P:protein transport to vacuole involved in ubiquitin-dependent protein catabolic process via the multivesicular body sorting pathway"/>
    <property type="evidence" value="ECO:0007669"/>
    <property type="project" value="TreeGrafter"/>
</dbReference>
<evidence type="ECO:0000256" key="2">
    <source>
        <dbReference type="ARBA" id="ARBA00022771"/>
    </source>
</evidence>
<dbReference type="GO" id="GO:0043130">
    <property type="term" value="F:ubiquitin binding"/>
    <property type="evidence" value="ECO:0007669"/>
    <property type="project" value="TreeGrafter"/>
</dbReference>
<feature type="region of interest" description="Disordered" evidence="5">
    <location>
        <begin position="138"/>
        <end position="179"/>
    </location>
</feature>
<dbReference type="PANTHER" id="PTHR47794">
    <property type="entry name" value="VACUOLAR PROTEIN SORTING-ASSOCIATED PROTEIN 27"/>
    <property type="match status" value="1"/>
</dbReference>
<evidence type="ECO:0000256" key="3">
    <source>
        <dbReference type="ARBA" id="ARBA00022833"/>
    </source>
</evidence>
<dbReference type="SMART" id="SM00064">
    <property type="entry name" value="FYVE"/>
    <property type="match status" value="1"/>
</dbReference>
<dbReference type="GO" id="GO:0008270">
    <property type="term" value="F:zinc ion binding"/>
    <property type="evidence" value="ECO:0007669"/>
    <property type="project" value="UniProtKB-KW"/>
</dbReference>